<feature type="region of interest" description="Disordered" evidence="1">
    <location>
        <begin position="205"/>
        <end position="237"/>
    </location>
</feature>
<comment type="caution">
    <text evidence="2">The sequence shown here is derived from an EMBL/GenBank/DDBJ whole genome shotgun (WGS) entry which is preliminary data.</text>
</comment>
<keyword evidence="3" id="KW-1185">Reference proteome</keyword>
<feature type="compositionally biased region" description="Polar residues" evidence="1">
    <location>
        <begin position="17"/>
        <end position="54"/>
    </location>
</feature>
<reference evidence="2 3" key="1">
    <citation type="journal article" date="2019" name="Sci. Rep.">
        <title>Comparative genomics of chytrid fungi reveal insights into the obligate biotrophic and pathogenic lifestyle of Synchytrium endobioticum.</title>
        <authorList>
            <person name="van de Vossenberg B.T.L.H."/>
            <person name="Warris S."/>
            <person name="Nguyen H.D.T."/>
            <person name="van Gent-Pelzer M.P.E."/>
            <person name="Joly D.L."/>
            <person name="van de Geest H.C."/>
            <person name="Bonants P.J.M."/>
            <person name="Smith D.S."/>
            <person name="Levesque C.A."/>
            <person name="van der Lee T.A.J."/>
        </authorList>
    </citation>
    <scope>NUCLEOTIDE SEQUENCE [LARGE SCALE GENOMIC DNA]</scope>
    <source>
        <strain evidence="2 3">CBS 809.83</strain>
    </source>
</reference>
<evidence type="ECO:0000313" key="2">
    <source>
        <dbReference type="EMBL" id="TPX56050.1"/>
    </source>
</evidence>
<name>A0A507DYY1_9FUNG</name>
<dbReference type="AlphaFoldDB" id="A0A507DYY1"/>
<evidence type="ECO:0000256" key="1">
    <source>
        <dbReference type="SAM" id="MobiDB-lite"/>
    </source>
</evidence>
<feature type="compositionally biased region" description="Basic and acidic residues" evidence="1">
    <location>
        <begin position="223"/>
        <end position="237"/>
    </location>
</feature>
<organism evidence="2 3">
    <name type="scientific">Powellomyces hirtus</name>
    <dbReference type="NCBI Taxonomy" id="109895"/>
    <lineage>
        <taxon>Eukaryota</taxon>
        <taxon>Fungi</taxon>
        <taxon>Fungi incertae sedis</taxon>
        <taxon>Chytridiomycota</taxon>
        <taxon>Chytridiomycota incertae sedis</taxon>
        <taxon>Chytridiomycetes</taxon>
        <taxon>Spizellomycetales</taxon>
        <taxon>Powellomycetaceae</taxon>
        <taxon>Powellomyces</taxon>
    </lineage>
</organism>
<gene>
    <name evidence="2" type="ORF">PhCBS80983_g04826</name>
</gene>
<feature type="region of interest" description="Disordered" evidence="1">
    <location>
        <begin position="14"/>
        <end position="54"/>
    </location>
</feature>
<accession>A0A507DYY1</accession>
<dbReference type="Proteomes" id="UP000318582">
    <property type="component" value="Unassembled WGS sequence"/>
</dbReference>
<protein>
    <submittedName>
        <fullName evidence="2">Uncharacterized protein</fullName>
    </submittedName>
</protein>
<sequence>MTVHTLPIETARFPSAVLSTSPRQQVPPNTPVSPLTGNAAGSESPNPSAPNNTPVITAQLAASSPLAKEHRLGGAGVEGDDIDIEDNELPPNATDLLPHQYTLMKYLNFKSFVSLVITPFFQGMFYGFGEGAAKVVIGRWYGVDPIIALGGGPQPEKRRRKPFSIANFFGRNRDASASSRGTSSEIGSTVDIINDVVAKPSRLSEGFVEGTDPGLKWFSNSMDEQRSRTGFGRRDDR</sequence>
<proteinExistence type="predicted"/>
<dbReference type="EMBL" id="QEAQ01000087">
    <property type="protein sequence ID" value="TPX56050.1"/>
    <property type="molecule type" value="Genomic_DNA"/>
</dbReference>
<evidence type="ECO:0000313" key="3">
    <source>
        <dbReference type="Proteomes" id="UP000318582"/>
    </source>
</evidence>